<evidence type="ECO:0000256" key="8">
    <source>
        <dbReference type="ARBA" id="ARBA00029894"/>
    </source>
</evidence>
<feature type="binding site" evidence="13">
    <location>
        <position position="143"/>
    </location>
    <ligand>
        <name>Mg(2+)</name>
        <dbReference type="ChEBI" id="CHEBI:18420"/>
    </ligand>
</feature>
<dbReference type="EMBL" id="AMRG01000026">
    <property type="protein sequence ID" value="EKE79326.1"/>
    <property type="molecule type" value="Genomic_DNA"/>
</dbReference>
<dbReference type="PRINTS" id="PR01399">
    <property type="entry name" value="ENTSNTHTASED"/>
</dbReference>
<dbReference type="PANTHER" id="PTHR38096">
    <property type="entry name" value="ENTEROBACTIN SYNTHASE COMPONENT D"/>
    <property type="match status" value="1"/>
</dbReference>
<evidence type="ECO:0000256" key="2">
    <source>
        <dbReference type="ARBA" id="ARBA00004993"/>
    </source>
</evidence>
<feature type="binding site" evidence="12">
    <location>
        <position position="70"/>
    </location>
    <ligand>
        <name>CoA</name>
        <dbReference type="ChEBI" id="CHEBI:57287"/>
    </ligand>
</feature>
<dbReference type="Pfam" id="PF01648">
    <property type="entry name" value="ACPS"/>
    <property type="match status" value="1"/>
</dbReference>
<evidence type="ECO:0000256" key="12">
    <source>
        <dbReference type="PIRSR" id="PIRSR603542-1"/>
    </source>
</evidence>
<dbReference type="OrthoDB" id="8210607at2"/>
<evidence type="ECO:0000256" key="4">
    <source>
        <dbReference type="ARBA" id="ARBA00011503"/>
    </source>
</evidence>
<dbReference type="AlphaFoldDB" id="K2J883"/>
<evidence type="ECO:0000259" key="15">
    <source>
        <dbReference type="Pfam" id="PF17837"/>
    </source>
</evidence>
<dbReference type="InterPro" id="IPR008278">
    <property type="entry name" value="4-PPantetheinyl_Trfase_dom"/>
</dbReference>
<sequence length="275" mass="31022">MTEPPFPFLSTLPLATSAVANLSKIQLFSDTAQQLIFTQGHFSIERYQQTDFYHLMLDFPQSIKKAVVKRQAEYLAGRYLSRLAMRQSGLFDSEPPQLRTGLLRAPDWPEVVTGSLTHHQSKACAVVLTQPLSTENLIGVDTELWLTKQQASEVAESIHNSKELQILLHAGFTSTEATTLLFSAKEALFKAICPFIGEYFGFKAAELKACSWLAEKDTVNHRIGWFHLELLTNWVAAKAPQKNYCCWFSCNEFDVLTLISSDAVNTRWLRDTNKA</sequence>
<dbReference type="InterPro" id="IPR003542">
    <property type="entry name" value="Enbac_synth_compD-like"/>
</dbReference>
<feature type="domain" description="4'-phosphopantetheinyl transferase" evidence="14">
    <location>
        <begin position="138"/>
        <end position="212"/>
    </location>
</feature>
<comment type="catalytic activity">
    <reaction evidence="10">
        <text>apo-[aryl-carrier protein] + CoA = holo-[aryl-carrier protein] + adenosine 3',5'-bisphosphate + H(+)</text>
        <dbReference type="Rhea" id="RHEA:48404"/>
        <dbReference type="Rhea" id="RHEA-COMP:15903"/>
        <dbReference type="Rhea" id="RHEA-COMP:17557"/>
        <dbReference type="ChEBI" id="CHEBI:15378"/>
        <dbReference type="ChEBI" id="CHEBI:29999"/>
        <dbReference type="ChEBI" id="CHEBI:57287"/>
        <dbReference type="ChEBI" id="CHEBI:58343"/>
        <dbReference type="ChEBI" id="CHEBI:64479"/>
    </reaction>
</comment>
<dbReference type="STRING" id="740709.A10D4_13046"/>
<keyword evidence="13" id="KW-0479">Metal-binding</keyword>
<proteinExistence type="inferred from homology"/>
<comment type="similarity">
    <text evidence="3">Belongs to the P-Pant transferase superfamily. EntD family.</text>
</comment>
<evidence type="ECO:0000256" key="5">
    <source>
        <dbReference type="ARBA" id="ARBA00019087"/>
    </source>
</evidence>
<evidence type="ECO:0000256" key="10">
    <source>
        <dbReference type="ARBA" id="ARBA00049176"/>
    </source>
</evidence>
<dbReference type="UniPathway" id="UPA00017"/>
<feature type="binding site" evidence="13">
    <location>
        <position position="141"/>
    </location>
    <ligand>
        <name>Mg(2+)</name>
        <dbReference type="ChEBI" id="CHEBI:18420"/>
    </ligand>
</feature>
<dbReference type="PANTHER" id="PTHR38096:SF1">
    <property type="entry name" value="ENTEROBACTIN SYNTHASE COMPONENT D"/>
    <property type="match status" value="1"/>
</dbReference>
<dbReference type="eggNOG" id="COG2977">
    <property type="taxonomic scope" value="Bacteria"/>
</dbReference>
<evidence type="ECO:0000256" key="3">
    <source>
        <dbReference type="ARBA" id="ARBA00008342"/>
    </source>
</evidence>
<reference evidence="16 17" key="1">
    <citation type="journal article" date="2012" name="J. Bacteriol.">
        <title>Genome Sequence of Idiomarina xiamenensis Type Strain 10-D-4.</title>
        <authorList>
            <person name="Lai Q."/>
            <person name="Wang L."/>
            <person name="Wang W."/>
            <person name="Shao Z."/>
        </authorList>
    </citation>
    <scope>NUCLEOTIDE SEQUENCE [LARGE SCALE GENOMIC DNA]</scope>
    <source>
        <strain evidence="16 17">10-D-4</strain>
    </source>
</reference>
<protein>
    <recommendedName>
        <fullName evidence="5">Enterobactin synthase component D</fullName>
    </recommendedName>
    <alternativeName>
        <fullName evidence="8">4'-phosphopantetheinyl transferase EntD</fullName>
    </alternativeName>
    <alternativeName>
        <fullName evidence="9">Enterochelin synthase D</fullName>
    </alternativeName>
</protein>
<evidence type="ECO:0000313" key="17">
    <source>
        <dbReference type="Proteomes" id="UP000014115"/>
    </source>
</evidence>
<dbReference type="Proteomes" id="UP000014115">
    <property type="component" value="Unassembled WGS sequence"/>
</dbReference>
<evidence type="ECO:0000256" key="13">
    <source>
        <dbReference type="PIRSR" id="PIRSR603542-2"/>
    </source>
</evidence>
<comment type="subunit">
    <text evidence="4">EntB, EntD, EntE, and EntF form a multienzyme complex called enterobactin synthase.</text>
</comment>
<feature type="domain" description="4'-phosphopantetheinyl transferase N-terminal" evidence="15">
    <location>
        <begin position="62"/>
        <end position="127"/>
    </location>
</feature>
<feature type="binding site" evidence="12">
    <location>
        <position position="78"/>
    </location>
    <ligand>
        <name>CoA</name>
        <dbReference type="ChEBI" id="CHEBI:57287"/>
    </ligand>
</feature>
<comment type="function">
    <text evidence="1">Involved in the biosynthesis of the siderophore enterobactin (enterochelin), which is a macrocyclic trimeric lactone of N-(2,3-dihydroxybenzoyl)-serine. The serine trilactone serves as a scaffolding for the three catechol functionalities that provide hexadentate coordination for the tightly ligated iron(2+) atoms. Plays an essential role in the assembly of the enterobactin by catalyzing the transfer of the 4'-phosphopantetheine (Ppant) moiety from coenzyme A to the apo-domains of both EntB (ArCP domain) and EntF (PCP domain) to yield their holo-forms which make them competent for the activation of 2,3-dihydroxybenzoate (DHB) and L-serine, respectively.</text>
</comment>
<evidence type="ECO:0000256" key="7">
    <source>
        <dbReference type="ARBA" id="ARBA00023191"/>
    </source>
</evidence>
<keyword evidence="7" id="KW-0259">Enterobactin biosynthesis</keyword>
<keyword evidence="17" id="KW-1185">Reference proteome</keyword>
<dbReference type="RefSeq" id="WP_008490045.1">
    <property type="nucleotide sequence ID" value="NZ_AMRG01000026.1"/>
</dbReference>
<evidence type="ECO:0000256" key="9">
    <source>
        <dbReference type="ARBA" id="ARBA00031996"/>
    </source>
</evidence>
<dbReference type="PATRIC" id="fig|740709.3.peg.2627"/>
<name>K2J883_9GAMM</name>
<keyword evidence="13" id="KW-0460">Magnesium</keyword>
<dbReference type="GO" id="GO:0008897">
    <property type="term" value="F:holo-[acyl-carrier-protein] synthase activity"/>
    <property type="evidence" value="ECO:0007669"/>
    <property type="project" value="InterPro"/>
</dbReference>
<evidence type="ECO:0000256" key="6">
    <source>
        <dbReference type="ARBA" id="ARBA00022679"/>
    </source>
</evidence>
<comment type="catalytic activity">
    <reaction evidence="11">
        <text>apo-[peptidyl-carrier protein] + CoA = holo-[peptidyl-carrier protein] + adenosine 3',5'-bisphosphate + H(+)</text>
        <dbReference type="Rhea" id="RHEA:46228"/>
        <dbReference type="Rhea" id="RHEA-COMP:11479"/>
        <dbReference type="Rhea" id="RHEA-COMP:11480"/>
        <dbReference type="ChEBI" id="CHEBI:15378"/>
        <dbReference type="ChEBI" id="CHEBI:29999"/>
        <dbReference type="ChEBI" id="CHEBI:57287"/>
        <dbReference type="ChEBI" id="CHEBI:58343"/>
        <dbReference type="ChEBI" id="CHEBI:64479"/>
    </reaction>
</comment>
<gene>
    <name evidence="16" type="ORF">A10D4_13046</name>
</gene>
<dbReference type="GO" id="GO:0009366">
    <property type="term" value="C:enterobactin synthetase complex"/>
    <property type="evidence" value="ECO:0007669"/>
    <property type="project" value="InterPro"/>
</dbReference>
<feature type="binding site" evidence="12">
    <location>
        <begin position="117"/>
        <end position="118"/>
    </location>
    <ligand>
        <name>CoA</name>
        <dbReference type="ChEBI" id="CHEBI:57287"/>
    </ligand>
</feature>
<organism evidence="16 17">
    <name type="scientific">Idiomarina xiamenensis 10-D-4</name>
    <dbReference type="NCBI Taxonomy" id="740709"/>
    <lineage>
        <taxon>Bacteria</taxon>
        <taxon>Pseudomonadati</taxon>
        <taxon>Pseudomonadota</taxon>
        <taxon>Gammaproteobacteria</taxon>
        <taxon>Alteromonadales</taxon>
        <taxon>Idiomarinaceae</taxon>
        <taxon>Idiomarina</taxon>
    </lineage>
</organism>
<dbReference type="InterPro" id="IPR037143">
    <property type="entry name" value="4-PPantetheinyl_Trfase_dom_sf"/>
</dbReference>
<feature type="binding site" evidence="12">
    <location>
        <position position="190"/>
    </location>
    <ligand>
        <name>CoA</name>
        <dbReference type="ChEBI" id="CHEBI:57287"/>
    </ligand>
</feature>
<comment type="cofactor">
    <cofactor evidence="13">
        <name>Mg(2+)</name>
        <dbReference type="ChEBI" id="CHEBI:18420"/>
    </cofactor>
</comment>
<evidence type="ECO:0000256" key="11">
    <source>
        <dbReference type="ARBA" id="ARBA00049191"/>
    </source>
</evidence>
<evidence type="ECO:0000256" key="1">
    <source>
        <dbReference type="ARBA" id="ARBA00003937"/>
    </source>
</evidence>
<accession>K2J883</accession>
<dbReference type="Pfam" id="PF17837">
    <property type="entry name" value="4PPT_N"/>
    <property type="match status" value="1"/>
</dbReference>
<dbReference type="GO" id="GO:0000287">
    <property type="term" value="F:magnesium ion binding"/>
    <property type="evidence" value="ECO:0007669"/>
    <property type="project" value="InterPro"/>
</dbReference>
<comment type="caution">
    <text evidence="16">The sequence shown here is derived from an EMBL/GenBank/DDBJ whole genome shotgun (WGS) entry which is preliminary data.</text>
</comment>
<evidence type="ECO:0000259" key="14">
    <source>
        <dbReference type="Pfam" id="PF01648"/>
    </source>
</evidence>
<feature type="binding site" evidence="12">
    <location>
        <position position="141"/>
    </location>
    <ligand>
        <name>CoA</name>
        <dbReference type="ChEBI" id="CHEBI:57287"/>
    </ligand>
</feature>
<comment type="pathway">
    <text evidence="2">Siderophore biosynthesis; enterobactin biosynthesis.</text>
</comment>
<dbReference type="SUPFAM" id="SSF56214">
    <property type="entry name" value="4'-phosphopantetheinyl transferase"/>
    <property type="match status" value="1"/>
</dbReference>
<dbReference type="GO" id="GO:0005886">
    <property type="term" value="C:plasma membrane"/>
    <property type="evidence" value="ECO:0007669"/>
    <property type="project" value="TreeGrafter"/>
</dbReference>
<dbReference type="InterPro" id="IPR041354">
    <property type="entry name" value="4PPT_N"/>
</dbReference>
<evidence type="ECO:0000313" key="16">
    <source>
        <dbReference type="EMBL" id="EKE79326.1"/>
    </source>
</evidence>
<dbReference type="GO" id="GO:0009239">
    <property type="term" value="P:enterobactin biosynthetic process"/>
    <property type="evidence" value="ECO:0007669"/>
    <property type="project" value="UniProtKB-UniPathway"/>
</dbReference>
<feature type="binding site" evidence="12">
    <location>
        <position position="186"/>
    </location>
    <ligand>
        <name>CoA</name>
        <dbReference type="ChEBI" id="CHEBI:57287"/>
    </ligand>
</feature>
<keyword evidence="6 16" id="KW-0808">Transferase</keyword>